<dbReference type="Proteomes" id="UP000321301">
    <property type="component" value="Unassembled WGS sequence"/>
</dbReference>
<dbReference type="SUPFAM" id="SSF52266">
    <property type="entry name" value="SGNH hydrolase"/>
    <property type="match status" value="1"/>
</dbReference>
<name>A0A512CHG9_9BACT</name>
<evidence type="ECO:0000259" key="2">
    <source>
        <dbReference type="Pfam" id="PF14606"/>
    </source>
</evidence>
<dbReference type="Gene3D" id="2.60.120.260">
    <property type="entry name" value="Galactose-binding domain-like"/>
    <property type="match status" value="1"/>
</dbReference>
<dbReference type="InterPro" id="IPR013830">
    <property type="entry name" value="SGNH_hydro"/>
</dbReference>
<dbReference type="EMBL" id="BJYV01000025">
    <property type="protein sequence ID" value="GEO23652.1"/>
    <property type="molecule type" value="Genomic_DNA"/>
</dbReference>
<dbReference type="Pfam" id="PF14607">
    <property type="entry name" value="GxDLY"/>
    <property type="match status" value="1"/>
</dbReference>
<dbReference type="PANTHER" id="PTHR30383">
    <property type="entry name" value="THIOESTERASE 1/PROTEASE 1/LYSOPHOSPHOLIPASE L1"/>
    <property type="match status" value="1"/>
</dbReference>
<dbReference type="InterPro" id="IPR051532">
    <property type="entry name" value="Ester_Hydrolysis_Enzymes"/>
</dbReference>
<keyword evidence="1" id="KW-0472">Membrane</keyword>
<keyword evidence="5" id="KW-1185">Reference proteome</keyword>
<dbReference type="GO" id="GO:0016788">
    <property type="term" value="F:hydrolase activity, acting on ester bonds"/>
    <property type="evidence" value="ECO:0007669"/>
    <property type="project" value="UniProtKB-ARBA"/>
</dbReference>
<evidence type="ECO:0000259" key="3">
    <source>
        <dbReference type="Pfam" id="PF14607"/>
    </source>
</evidence>
<evidence type="ECO:0000313" key="5">
    <source>
        <dbReference type="Proteomes" id="UP000321301"/>
    </source>
</evidence>
<dbReference type="InterPro" id="IPR032740">
    <property type="entry name" value="GxDLY"/>
</dbReference>
<feature type="domain" description="SGNH hydrolase-type esterase" evidence="2">
    <location>
        <begin position="193"/>
        <end position="369"/>
    </location>
</feature>
<organism evidence="4 5">
    <name type="scientific">Cyclobacterium qasimii</name>
    <dbReference type="NCBI Taxonomy" id="1350429"/>
    <lineage>
        <taxon>Bacteria</taxon>
        <taxon>Pseudomonadati</taxon>
        <taxon>Bacteroidota</taxon>
        <taxon>Cytophagia</taxon>
        <taxon>Cytophagales</taxon>
        <taxon>Cyclobacteriaceae</taxon>
        <taxon>Cyclobacterium</taxon>
    </lineage>
</organism>
<sequence length="378" mass="42552">MNYPIIKTPTKGSFFLFVGLMICLLPLRLLGQNNTPEPIVYWDASNFEILGALPKNESYRRLPAQAKKEVRPAVWSLSRNSAGVSIRFSSNSSTIKIRWTLDNMRIKGNMTPIASNGLDLYAYTNGRWQFVGVAIPGEELSNEATVITGMAKGNREYLLNLPLYEGVEKLEIGVDEEATITKPMHAIIDRGNPIVFYGTSITQGASASRPGLTYAALLEREINKEVINLGFSGNGRFEKEVMQYIMPSNPSIIVLDCTPNSAPDTILNNLPETIAFIRNIDDSVPILLVESIIRDYAFFKVDDPTKFGTLSYIQNQNNALRQVYLDEKKRYKNLHYVYSKDLIGQDNEATVDGTHFNDLGNYRMYEFLLPELRNLLAQ</sequence>
<keyword evidence="4" id="KW-0378">Hydrolase</keyword>
<comment type="caution">
    <text evidence="4">The sequence shown here is derived from an EMBL/GenBank/DDBJ whole genome shotgun (WGS) entry which is preliminary data.</text>
</comment>
<evidence type="ECO:0000256" key="1">
    <source>
        <dbReference type="SAM" id="Phobius"/>
    </source>
</evidence>
<proteinExistence type="predicted"/>
<dbReference type="Pfam" id="PF14606">
    <property type="entry name" value="Lipase_GDSL_3"/>
    <property type="match status" value="1"/>
</dbReference>
<keyword evidence="1" id="KW-1133">Transmembrane helix</keyword>
<feature type="domain" description="SGNH hydrolase-type esterase N-terminal" evidence="3">
    <location>
        <begin position="40"/>
        <end position="180"/>
    </location>
</feature>
<dbReference type="PANTHER" id="PTHR30383:SF29">
    <property type="entry name" value="SGNH HYDROLASE-TYPE ESTERASE DOMAIN-CONTAINING PROTEIN"/>
    <property type="match status" value="1"/>
</dbReference>
<protein>
    <submittedName>
        <fullName evidence="4">Hydrolase</fullName>
    </submittedName>
</protein>
<keyword evidence="1" id="KW-0812">Transmembrane</keyword>
<dbReference type="RefSeq" id="WP_244948114.1">
    <property type="nucleotide sequence ID" value="NZ_BJYV01000025.1"/>
</dbReference>
<dbReference type="InterPro" id="IPR036514">
    <property type="entry name" value="SGNH_hydro_sf"/>
</dbReference>
<gene>
    <name evidence="4" type="ORF">CQA01_41860</name>
</gene>
<dbReference type="Gene3D" id="3.40.50.1110">
    <property type="entry name" value="SGNH hydrolase"/>
    <property type="match status" value="1"/>
</dbReference>
<feature type="transmembrane region" description="Helical" evidence="1">
    <location>
        <begin position="12"/>
        <end position="31"/>
    </location>
</feature>
<reference evidence="4 5" key="1">
    <citation type="submission" date="2019-07" db="EMBL/GenBank/DDBJ databases">
        <title>Whole genome shotgun sequence of Cyclobacterium qasimii NBRC 106168.</title>
        <authorList>
            <person name="Hosoyama A."/>
            <person name="Uohara A."/>
            <person name="Ohji S."/>
            <person name="Ichikawa N."/>
        </authorList>
    </citation>
    <scope>NUCLEOTIDE SEQUENCE [LARGE SCALE GENOMIC DNA]</scope>
    <source>
        <strain evidence="4 5">NBRC 106168</strain>
    </source>
</reference>
<accession>A0A512CHG9</accession>
<dbReference type="AlphaFoldDB" id="A0A512CHG9"/>
<evidence type="ECO:0000313" key="4">
    <source>
        <dbReference type="EMBL" id="GEO23652.1"/>
    </source>
</evidence>